<proteinExistence type="predicted"/>
<dbReference type="Pfam" id="PF13471">
    <property type="entry name" value="Transglut_core3"/>
    <property type="match status" value="1"/>
</dbReference>
<sequence length="212" mass="23259">MQLHPALSFCRIHDRYLFLDLPGDRYFGLGQELAEAFGNLLAGTATPAACDLLAHRGVVVPRDGTPIEPCPDLAARRSLLDGDMPPPPVGRVASLAWSFARTRSSLRRQGIVAMADRLAAARRASPTSFEHTDLVSSAAAYDRLCLLRGAHDLCLPHSLALALDLVRRGCPAEVVLGVQLRPFGAHCWVECENALVNDRFDRVRLYTPIRRL</sequence>
<dbReference type="Proteomes" id="UP001361239">
    <property type="component" value="Unassembled WGS sequence"/>
</dbReference>
<feature type="domain" description="Microcin J25-processing protein McjB C-terminal" evidence="1">
    <location>
        <begin position="102"/>
        <end position="210"/>
    </location>
</feature>
<name>A0ABU8S1C1_9SPHN</name>
<dbReference type="InterPro" id="IPR032708">
    <property type="entry name" value="McjB_C"/>
</dbReference>
<reference evidence="2 3" key="1">
    <citation type="submission" date="2024-03" db="EMBL/GenBank/DDBJ databases">
        <authorList>
            <person name="Jo J.-H."/>
        </authorList>
    </citation>
    <scope>NUCLEOTIDE SEQUENCE [LARGE SCALE GENOMIC DNA]</scope>
    <source>
        <strain evidence="2 3">PS1R-30</strain>
    </source>
</reference>
<dbReference type="InterPro" id="IPR053521">
    <property type="entry name" value="McjB-like"/>
</dbReference>
<evidence type="ECO:0000259" key="1">
    <source>
        <dbReference type="Pfam" id="PF13471"/>
    </source>
</evidence>
<evidence type="ECO:0000313" key="3">
    <source>
        <dbReference type="Proteomes" id="UP001361239"/>
    </source>
</evidence>
<keyword evidence="3" id="KW-1185">Reference proteome</keyword>
<accession>A0ABU8S1C1</accession>
<protein>
    <submittedName>
        <fullName evidence="2">Lasso peptide biosynthesis B2 protein</fullName>
    </submittedName>
</protein>
<comment type="caution">
    <text evidence="2">The sequence shown here is derived from an EMBL/GenBank/DDBJ whole genome shotgun (WGS) entry which is preliminary data.</text>
</comment>
<evidence type="ECO:0000313" key="2">
    <source>
        <dbReference type="EMBL" id="MEJ5979139.1"/>
    </source>
</evidence>
<organism evidence="2 3">
    <name type="scientific">Novosphingobium anseongense</name>
    <dbReference type="NCBI Taxonomy" id="3133436"/>
    <lineage>
        <taxon>Bacteria</taxon>
        <taxon>Pseudomonadati</taxon>
        <taxon>Pseudomonadota</taxon>
        <taxon>Alphaproteobacteria</taxon>
        <taxon>Sphingomonadales</taxon>
        <taxon>Sphingomonadaceae</taxon>
        <taxon>Novosphingobium</taxon>
    </lineage>
</organism>
<dbReference type="NCBIfam" id="NF033537">
    <property type="entry name" value="lasso_biosyn_B2"/>
    <property type="match status" value="1"/>
</dbReference>
<dbReference type="RefSeq" id="WP_339589074.1">
    <property type="nucleotide sequence ID" value="NZ_JBBHJZ010000005.1"/>
</dbReference>
<gene>
    <name evidence="2" type="ORF">WG901_20975</name>
</gene>
<dbReference type="EMBL" id="JBBHJZ010000005">
    <property type="protein sequence ID" value="MEJ5979139.1"/>
    <property type="molecule type" value="Genomic_DNA"/>
</dbReference>